<sequence>MSHVPQAHRYATASARLALQLYLITTTCIISALATSQYQLDVPVFPASLLQLPTCRSSSEPAPGSVTCTVNSNIKLQSGSGVVWPRHVALIGDGLCPNIDDTSPQTSIGASPPNSFTLGGWNNNSINSNNTVGTTLGSVLNLAALSDIFTLPVNGTLELRGLCITGALLSASTYPFPLSSFLALSALNLTLAIPQPPESPIIQQAPPPLILSDLIISTPSCRALLLHQAFACAASPSPNFTVTPTALIVHRYSTSTALIVNVTLTCSGQPQPSPCAALHAATGTELLQAIKMLEGFAKDTSPLGSMSTLSTFVFLERDIKFVSAVGAAAASVMAEPPPPAVPIPSTQIATDPQPAVPYQYSSPRGPAIAMSQQDPQLTVNYATIIIAGAPGGATVLDLSNSAGVVAIKGAGAVHLHNLTLRNLPVGTPSTYALGMFRMGMWTFTFSRRLLGRRGQAYLLLQDVDVLGLPLEELAAYWYDRARTGNQAVPPRLAPCQCIYMQNLLYGTAYWFEDAVPYLEANILNSVGDGLVLERVRMYAVAASNTTTTTNSASTETPSSSLSPFQSEGGDVETPTIAPTTAAAATATPNCMAGGLCALVPERPPQRPWILRASATGQSASIRFFDAVSRDNAAPLSLVLSTAYSILEPSVDSQLKQAFVFTGDPFSTSVLNLLAIAPVLCIDSSGGSATLRNVVFMGLAPFRTGQCGLQPRPPPRRPWMPSRPPPTPPTRPDQPTPPPVALTEVMGPGLGAHAPAPPQPAPVGPIARGGSYMPLTHRLLQASTSSSGGGSSTSNRTTAPPNPAPPVDVGQPRGCPVQQQSAWGLDPALSNFTSCFWGMNFDRHAAVAGDRNISPAAAAAAGAVQDAGSAATVKGNVSGGGGAPLGGGPFGLPYVFLDSVTLVIPQPELDVLIWSWATNSTVMATEPGLADQLGRMLAGSSLAAESVLAVAKVAIDYRNAAVGSSTEGFQVAAPRSLIFMRFWWCGLEGRNVTLTSQLPLVAMPYLSPAREANSERLSLPVTYLSSPAPNPVPVSKGLISTASPPGVGWPETLAAAPHSPELGAGSPGGQQQQQGQPPEADRGHASGMQMWTVSLIAFVVTCTLALATCGIVAVYRQRRGRRRRRTQCVHGGGSNDDGAGSVSRCADPAASASAADGLKRNCTADDSSTVLASHVVEAAQNNSAITSMRAMARSDRLGGDDSVIIIGGHDATETSRRDSFTAAAAVAAATAAASGNMRNDANSASEV</sequence>
<name>A0A8J4LS07_9CHLO</name>
<feature type="region of interest" description="Disordered" evidence="1">
    <location>
        <begin position="704"/>
        <end position="818"/>
    </location>
</feature>
<feature type="region of interest" description="Disordered" evidence="1">
    <location>
        <begin position="546"/>
        <end position="571"/>
    </location>
</feature>
<protein>
    <submittedName>
        <fullName evidence="3">Uncharacterized protein</fullName>
    </submittedName>
</protein>
<evidence type="ECO:0000313" key="4">
    <source>
        <dbReference type="Proteomes" id="UP000722791"/>
    </source>
</evidence>
<feature type="region of interest" description="Disordered" evidence="1">
    <location>
        <begin position="1121"/>
        <end position="1141"/>
    </location>
</feature>
<dbReference type="AlphaFoldDB" id="A0A8J4LS07"/>
<feature type="compositionally biased region" description="Low complexity" evidence="1">
    <location>
        <begin position="546"/>
        <end position="563"/>
    </location>
</feature>
<evidence type="ECO:0000256" key="1">
    <source>
        <dbReference type="SAM" id="MobiDB-lite"/>
    </source>
</evidence>
<reference evidence="3" key="1">
    <citation type="journal article" date="2021" name="Proc. Natl. Acad. Sci. U.S.A.">
        <title>Three genomes in the algal genus Volvox reveal the fate of a haploid sex-determining region after a transition to homothallism.</title>
        <authorList>
            <person name="Yamamoto K."/>
            <person name="Hamaji T."/>
            <person name="Kawai-Toyooka H."/>
            <person name="Matsuzaki R."/>
            <person name="Takahashi F."/>
            <person name="Nishimura Y."/>
            <person name="Kawachi M."/>
            <person name="Noguchi H."/>
            <person name="Minakuchi Y."/>
            <person name="Umen J.G."/>
            <person name="Toyoda A."/>
            <person name="Nozaki H."/>
        </authorList>
    </citation>
    <scope>NUCLEOTIDE SEQUENCE</scope>
    <source>
        <strain evidence="3">NIES-3785</strain>
    </source>
</reference>
<comment type="caution">
    <text evidence="3">The sequence shown here is derived from an EMBL/GenBank/DDBJ whole genome shotgun (WGS) entry which is preliminary data.</text>
</comment>
<organism evidence="3 4">
    <name type="scientific">Volvox reticuliferus</name>
    <dbReference type="NCBI Taxonomy" id="1737510"/>
    <lineage>
        <taxon>Eukaryota</taxon>
        <taxon>Viridiplantae</taxon>
        <taxon>Chlorophyta</taxon>
        <taxon>core chlorophytes</taxon>
        <taxon>Chlorophyceae</taxon>
        <taxon>CS clade</taxon>
        <taxon>Chlamydomonadales</taxon>
        <taxon>Volvocaceae</taxon>
        <taxon>Volvox</taxon>
    </lineage>
</organism>
<dbReference type="PANTHER" id="PTHR48125:SF10">
    <property type="entry name" value="OS12G0136300 PROTEIN"/>
    <property type="match status" value="1"/>
</dbReference>
<evidence type="ECO:0000256" key="2">
    <source>
        <dbReference type="SAM" id="Phobius"/>
    </source>
</evidence>
<dbReference type="PANTHER" id="PTHR48125">
    <property type="entry name" value="LP07818P1"/>
    <property type="match status" value="1"/>
</dbReference>
<keyword evidence="2" id="KW-0472">Membrane</keyword>
<keyword evidence="2" id="KW-1133">Transmembrane helix</keyword>
<evidence type="ECO:0000313" key="3">
    <source>
        <dbReference type="EMBL" id="GIM07848.1"/>
    </source>
</evidence>
<dbReference type="Proteomes" id="UP000722791">
    <property type="component" value="Unassembled WGS sequence"/>
</dbReference>
<feature type="region of interest" description="Disordered" evidence="1">
    <location>
        <begin position="1048"/>
        <end position="1083"/>
    </location>
</feature>
<feature type="transmembrane region" description="Helical" evidence="2">
    <location>
        <begin position="1089"/>
        <end position="1114"/>
    </location>
</feature>
<dbReference type="EMBL" id="BNCQ01000025">
    <property type="protein sequence ID" value="GIM07848.1"/>
    <property type="molecule type" value="Genomic_DNA"/>
</dbReference>
<gene>
    <name evidence="3" type="ORF">Vretimale_11865</name>
</gene>
<accession>A0A8J4LS07</accession>
<proteinExistence type="predicted"/>
<keyword evidence="2" id="KW-0812">Transmembrane</keyword>
<feature type="compositionally biased region" description="Pro residues" evidence="1">
    <location>
        <begin position="710"/>
        <end position="739"/>
    </location>
</feature>
<feature type="compositionally biased region" description="Low complexity" evidence="1">
    <location>
        <begin position="1068"/>
        <end position="1077"/>
    </location>
</feature>